<dbReference type="EMBL" id="PVTF01000013">
    <property type="protein sequence ID" value="PRY35629.1"/>
    <property type="molecule type" value="Genomic_DNA"/>
</dbReference>
<evidence type="ECO:0000259" key="6">
    <source>
        <dbReference type="PROSITE" id="PS51764"/>
    </source>
</evidence>
<feature type="active site" description="Nucleophile" evidence="4">
    <location>
        <position position="285"/>
    </location>
</feature>
<dbReference type="GO" id="GO:0016985">
    <property type="term" value="F:mannan endo-1,4-beta-mannosidase activity"/>
    <property type="evidence" value="ECO:0007669"/>
    <property type="project" value="InterPro"/>
</dbReference>
<evidence type="ECO:0000256" key="1">
    <source>
        <dbReference type="ARBA" id="ARBA00007754"/>
    </source>
</evidence>
<dbReference type="InterPro" id="IPR022790">
    <property type="entry name" value="GH26_dom"/>
</dbReference>
<dbReference type="InterPro" id="IPR000772">
    <property type="entry name" value="Ricin_B_lectin"/>
</dbReference>
<evidence type="ECO:0000313" key="8">
    <source>
        <dbReference type="Proteomes" id="UP000239494"/>
    </source>
</evidence>
<dbReference type="Proteomes" id="UP000239494">
    <property type="component" value="Unassembled WGS sequence"/>
</dbReference>
<dbReference type="InterPro" id="IPR017853">
    <property type="entry name" value="GH"/>
</dbReference>
<dbReference type="PANTHER" id="PTHR40079">
    <property type="entry name" value="MANNAN ENDO-1,4-BETA-MANNOSIDASE E-RELATED"/>
    <property type="match status" value="1"/>
</dbReference>
<dbReference type="PRINTS" id="PR00739">
    <property type="entry name" value="GLHYDRLASE26"/>
</dbReference>
<dbReference type="PROSITE" id="PS51764">
    <property type="entry name" value="GH26"/>
    <property type="match status" value="1"/>
</dbReference>
<proteinExistence type="inferred from homology"/>
<keyword evidence="5" id="KW-0732">Signal</keyword>
<comment type="caution">
    <text evidence="7">The sequence shown here is derived from an EMBL/GenBank/DDBJ whole genome shotgun (WGS) entry which is preliminary data.</text>
</comment>
<dbReference type="OrthoDB" id="9816550at2"/>
<dbReference type="InterPro" id="IPR000805">
    <property type="entry name" value="Glyco_hydro_26"/>
</dbReference>
<dbReference type="Gene3D" id="3.20.20.80">
    <property type="entry name" value="Glycosidases"/>
    <property type="match status" value="1"/>
</dbReference>
<gene>
    <name evidence="7" type="ORF">CLV43_11356</name>
</gene>
<reference evidence="7 8" key="1">
    <citation type="submission" date="2018-03" db="EMBL/GenBank/DDBJ databases">
        <title>Genomic Encyclopedia of Archaeal and Bacterial Type Strains, Phase II (KMG-II): from individual species to whole genera.</title>
        <authorList>
            <person name="Goeker M."/>
        </authorList>
    </citation>
    <scope>NUCLEOTIDE SEQUENCE [LARGE SCALE GENOMIC DNA]</scope>
    <source>
        <strain evidence="7 8">DSM 44720</strain>
    </source>
</reference>
<dbReference type="RefSeq" id="WP_106193152.1">
    <property type="nucleotide sequence ID" value="NZ_PVTF01000013.1"/>
</dbReference>
<name>A0A2T0SQD9_9PSEU</name>
<feature type="active site" description="Proton donor" evidence="4">
    <location>
        <position position="188"/>
    </location>
</feature>
<evidence type="ECO:0000313" key="7">
    <source>
        <dbReference type="EMBL" id="PRY35629.1"/>
    </source>
</evidence>
<dbReference type="CDD" id="cd23451">
    <property type="entry name" value="beta-trefoil_Ricin_laminarinase"/>
    <property type="match status" value="1"/>
</dbReference>
<keyword evidence="3 4" id="KW-0326">Glycosidase</keyword>
<dbReference type="Gene3D" id="2.80.10.50">
    <property type="match status" value="2"/>
</dbReference>
<evidence type="ECO:0000256" key="2">
    <source>
        <dbReference type="ARBA" id="ARBA00022801"/>
    </source>
</evidence>
<evidence type="ECO:0000256" key="3">
    <source>
        <dbReference type="ARBA" id="ARBA00023295"/>
    </source>
</evidence>
<dbReference type="PANTHER" id="PTHR40079:SF4">
    <property type="entry name" value="GH26 DOMAIN-CONTAINING PROTEIN-RELATED"/>
    <property type="match status" value="1"/>
</dbReference>
<dbReference type="Pfam" id="PF00652">
    <property type="entry name" value="Ricin_B_lectin"/>
    <property type="match status" value="1"/>
</dbReference>
<evidence type="ECO:0000256" key="4">
    <source>
        <dbReference type="PROSITE-ProRule" id="PRU01100"/>
    </source>
</evidence>
<dbReference type="SUPFAM" id="SSF51445">
    <property type="entry name" value="(Trans)glycosidases"/>
    <property type="match status" value="1"/>
</dbReference>
<sequence length="470" mass="51454">MRHARKRWAAVLALLLATTPTTSTASTPTDVHTSATVADVVGYLNGISSRNTLSGQQDGPSSAPWTWQNKVHDITGEYPGLWGGDFAFEQNDINARATVVAQAKSVWATGSLPALMWHSCPPTVATTCHWDWGDGAIRSTLSDSQWNDLVTDGSGLNRRWKQRLDEAVPFLQDLKNNGIPVLWRPIHEMNEGWSWWGGRPGANGSRKLYQLTHDYLTDVKGLDNLVWVWNVKDIAGGASHLSDYWPGSSYVDVATLDAWSNQQPTTEYYNAMVTVSAGKPIALAEVGTVPTPQTLAAQPKWTYFSVWINWLTDPAWNNDDAVKRTYYDPRTLNRGEVHLPGTPTTRTGQITGIDGKCLDVTASNTTNGTPIQLYDCNAGTAQHWTIGPDNTLRALGKCLDVTNAGTTNGTPIQLYDCNNTNAQKWTTTSNHLINTGSGRCLDAVGKASTNGTRLQIWDCTGNPNQTWTLP</sequence>
<accession>A0A2T0SQD9</accession>
<dbReference type="SUPFAM" id="SSF50370">
    <property type="entry name" value="Ricin B-like lectins"/>
    <property type="match status" value="1"/>
</dbReference>
<feature type="signal peptide" evidence="5">
    <location>
        <begin position="1"/>
        <end position="25"/>
    </location>
</feature>
<dbReference type="AlphaFoldDB" id="A0A2T0SQD9"/>
<feature type="domain" description="GH26" evidence="6">
    <location>
        <begin position="35"/>
        <end position="335"/>
    </location>
</feature>
<dbReference type="SMART" id="SM00458">
    <property type="entry name" value="RICIN"/>
    <property type="match status" value="1"/>
</dbReference>
<feature type="chain" id="PRO_5015450360" evidence="5">
    <location>
        <begin position="26"/>
        <end position="470"/>
    </location>
</feature>
<keyword evidence="2 4" id="KW-0378">Hydrolase</keyword>
<evidence type="ECO:0000256" key="5">
    <source>
        <dbReference type="SAM" id="SignalP"/>
    </source>
</evidence>
<dbReference type="Pfam" id="PF02156">
    <property type="entry name" value="Glyco_hydro_26"/>
    <property type="match status" value="1"/>
</dbReference>
<comment type="similarity">
    <text evidence="1 4">Belongs to the glycosyl hydrolase 26 family.</text>
</comment>
<dbReference type="PROSITE" id="PS50231">
    <property type="entry name" value="RICIN_B_LECTIN"/>
    <property type="match status" value="1"/>
</dbReference>
<dbReference type="GO" id="GO:0006080">
    <property type="term" value="P:substituted mannan metabolic process"/>
    <property type="evidence" value="ECO:0007669"/>
    <property type="project" value="InterPro"/>
</dbReference>
<keyword evidence="8" id="KW-1185">Reference proteome</keyword>
<protein>
    <submittedName>
        <fullName evidence="7">Mannan endo-1,4-beta-mannosidase</fullName>
    </submittedName>
</protein>
<organism evidence="7 8">
    <name type="scientific">Umezawaea tangerina</name>
    <dbReference type="NCBI Taxonomy" id="84725"/>
    <lineage>
        <taxon>Bacteria</taxon>
        <taxon>Bacillati</taxon>
        <taxon>Actinomycetota</taxon>
        <taxon>Actinomycetes</taxon>
        <taxon>Pseudonocardiales</taxon>
        <taxon>Pseudonocardiaceae</taxon>
        <taxon>Umezawaea</taxon>
    </lineage>
</organism>
<dbReference type="InterPro" id="IPR035992">
    <property type="entry name" value="Ricin_B-like_lectins"/>
</dbReference>